<feature type="region of interest" description="Disordered" evidence="1">
    <location>
        <begin position="219"/>
        <end position="238"/>
    </location>
</feature>
<organism evidence="2 3">
    <name type="scientific">Ramazzottius varieornatus</name>
    <name type="common">Water bear</name>
    <name type="synonym">Tardigrade</name>
    <dbReference type="NCBI Taxonomy" id="947166"/>
    <lineage>
        <taxon>Eukaryota</taxon>
        <taxon>Metazoa</taxon>
        <taxon>Ecdysozoa</taxon>
        <taxon>Tardigrada</taxon>
        <taxon>Eutardigrada</taxon>
        <taxon>Parachela</taxon>
        <taxon>Hypsibioidea</taxon>
        <taxon>Ramazzottiidae</taxon>
        <taxon>Ramazzottius</taxon>
    </lineage>
</organism>
<gene>
    <name evidence="2" type="primary">RvY_07253-1</name>
    <name evidence="2" type="synonym">RvY_07253.1</name>
    <name evidence="2" type="ORF">RvY_07253</name>
</gene>
<protein>
    <submittedName>
        <fullName evidence="2">Uncharacterized protein</fullName>
    </submittedName>
</protein>
<reference evidence="2 3" key="1">
    <citation type="journal article" date="2016" name="Nat. Commun.">
        <title>Extremotolerant tardigrade genome and improved radiotolerance of human cultured cells by tardigrade-unique protein.</title>
        <authorList>
            <person name="Hashimoto T."/>
            <person name="Horikawa D.D."/>
            <person name="Saito Y."/>
            <person name="Kuwahara H."/>
            <person name="Kozuka-Hata H."/>
            <person name="Shin-I T."/>
            <person name="Minakuchi Y."/>
            <person name="Ohishi K."/>
            <person name="Motoyama A."/>
            <person name="Aizu T."/>
            <person name="Enomoto A."/>
            <person name="Kondo K."/>
            <person name="Tanaka S."/>
            <person name="Hara Y."/>
            <person name="Koshikawa S."/>
            <person name="Sagara H."/>
            <person name="Miura T."/>
            <person name="Yokobori S."/>
            <person name="Miyagawa K."/>
            <person name="Suzuki Y."/>
            <person name="Kubo T."/>
            <person name="Oyama M."/>
            <person name="Kohara Y."/>
            <person name="Fujiyama A."/>
            <person name="Arakawa K."/>
            <person name="Katayama T."/>
            <person name="Toyoda A."/>
            <person name="Kunieda T."/>
        </authorList>
    </citation>
    <scope>NUCLEOTIDE SEQUENCE [LARGE SCALE GENOMIC DNA]</scope>
    <source>
        <strain evidence="2 3">YOKOZUNA-1</strain>
    </source>
</reference>
<dbReference type="AlphaFoldDB" id="A0A1D1V427"/>
<evidence type="ECO:0000256" key="1">
    <source>
        <dbReference type="SAM" id="MobiDB-lite"/>
    </source>
</evidence>
<sequence length="443" mass="48348">MAAGVVKDSGASAGFDVYEEDDVSGRSLDSDLFWGRAREEQNLDYNIQRWSLDSSGSHKAPSIPVTDLQQVTEEMLAKRKLSGSGSKDGSGVRKNKCRVAKVTPAYRVAFGSQSSKPFRVLSNVKIAAPVGQSNEGDSGTGEPPVDTARYFQGTEELINFAMKSSDLSRGEKDINPYSQKSLSKTHPAAMVHLNSSYYPPAGTPQIRGLSFDDKTRLSMKSGTTQTPKMGEGSTRNSLEQPTQVYEGHVISDSNLIRRSTMKSSAEPGHSFSDSSLPENEVRGNVGVTKFPPRLQAFRFPQETFGLKVTEDGGVVRDEVTIGKLTKMLEEKGAQLQVPLPSGATLTVPLPVAKVFDHGLPDLSATGQDMVSTEEMIKQRLDNERQSQRNQAENMVNEATLAALQERPSLVLKQKKYADLLMSRPVHELRDVSEVQGMKFASTS</sequence>
<proteinExistence type="predicted"/>
<comment type="caution">
    <text evidence="2">The sequence shown here is derived from an EMBL/GenBank/DDBJ whole genome shotgun (WGS) entry which is preliminary data.</text>
</comment>
<dbReference type="EMBL" id="BDGG01000003">
    <property type="protein sequence ID" value="GAU95670.1"/>
    <property type="molecule type" value="Genomic_DNA"/>
</dbReference>
<evidence type="ECO:0000313" key="2">
    <source>
        <dbReference type="EMBL" id="GAU95670.1"/>
    </source>
</evidence>
<keyword evidence="3" id="KW-1185">Reference proteome</keyword>
<accession>A0A1D1V427</accession>
<dbReference type="Proteomes" id="UP000186922">
    <property type="component" value="Unassembled WGS sequence"/>
</dbReference>
<name>A0A1D1V427_RAMVA</name>
<feature type="region of interest" description="Disordered" evidence="1">
    <location>
        <begin position="260"/>
        <end position="279"/>
    </location>
</feature>
<evidence type="ECO:0000313" key="3">
    <source>
        <dbReference type="Proteomes" id="UP000186922"/>
    </source>
</evidence>